<dbReference type="OrthoDB" id="2666017at2"/>
<dbReference type="AlphaFoldDB" id="A0A162K5U9"/>
<feature type="domain" description="Dockerin" evidence="1">
    <location>
        <begin position="1"/>
        <end position="60"/>
    </location>
</feature>
<dbReference type="PROSITE" id="PS51766">
    <property type="entry name" value="DOCKERIN"/>
    <property type="match status" value="1"/>
</dbReference>
<dbReference type="SUPFAM" id="SSF63446">
    <property type="entry name" value="Type I dockerin domain"/>
    <property type="match status" value="1"/>
</dbReference>
<reference evidence="2 3" key="1">
    <citation type="submission" date="2016-03" db="EMBL/GenBank/DDBJ databases">
        <title>Draft genome sequence of Paenibacillus antarcticus CECT 5836.</title>
        <authorList>
            <person name="Shin S.-K."/>
            <person name="Yi H."/>
        </authorList>
    </citation>
    <scope>NUCLEOTIDE SEQUENCE [LARGE SCALE GENOMIC DNA]</scope>
    <source>
        <strain evidence="2 3">CECT 5836</strain>
    </source>
</reference>
<evidence type="ECO:0000259" key="1">
    <source>
        <dbReference type="PROSITE" id="PS51766"/>
    </source>
</evidence>
<protein>
    <recommendedName>
        <fullName evidence="1">Dockerin domain-containing protein</fullName>
    </recommendedName>
</protein>
<dbReference type="GO" id="GO:0000272">
    <property type="term" value="P:polysaccharide catabolic process"/>
    <property type="evidence" value="ECO:0007669"/>
    <property type="project" value="InterPro"/>
</dbReference>
<evidence type="ECO:0000313" key="3">
    <source>
        <dbReference type="Proteomes" id="UP000077355"/>
    </source>
</evidence>
<dbReference type="InterPro" id="IPR016134">
    <property type="entry name" value="Dockerin_dom"/>
</dbReference>
<gene>
    <name evidence="2" type="ORF">PBAT_21600</name>
</gene>
<name>A0A162K5U9_9BACL</name>
<dbReference type="Proteomes" id="UP000077355">
    <property type="component" value="Unassembled WGS sequence"/>
</dbReference>
<proteinExistence type="predicted"/>
<dbReference type="Gene3D" id="1.10.1330.10">
    <property type="entry name" value="Dockerin domain"/>
    <property type="match status" value="1"/>
</dbReference>
<dbReference type="InterPro" id="IPR002105">
    <property type="entry name" value="Dockerin_1_rpt"/>
</dbReference>
<accession>A0A162K5U9</accession>
<organism evidence="2 3">
    <name type="scientific">Paenibacillus antarcticus</name>
    <dbReference type="NCBI Taxonomy" id="253703"/>
    <lineage>
        <taxon>Bacteria</taxon>
        <taxon>Bacillati</taxon>
        <taxon>Bacillota</taxon>
        <taxon>Bacilli</taxon>
        <taxon>Bacillales</taxon>
        <taxon>Paenibacillaceae</taxon>
        <taxon>Paenibacillus</taxon>
    </lineage>
</organism>
<dbReference type="Pfam" id="PF00404">
    <property type="entry name" value="Dockerin_1"/>
    <property type="match status" value="1"/>
</dbReference>
<dbReference type="RefSeq" id="WP_068652752.1">
    <property type="nucleotide sequence ID" value="NZ_CP043611.1"/>
</dbReference>
<dbReference type="EMBL" id="LVJI01000048">
    <property type="protein sequence ID" value="OAB41158.1"/>
    <property type="molecule type" value="Genomic_DNA"/>
</dbReference>
<comment type="caution">
    <text evidence="2">The sequence shown here is derived from an EMBL/GenBank/DDBJ whole genome shotgun (WGS) entry which is preliminary data.</text>
</comment>
<evidence type="ECO:0000313" key="2">
    <source>
        <dbReference type="EMBL" id="OAB41158.1"/>
    </source>
</evidence>
<sequence>MSADINKDGVIKLDDLAIVAYYFAKDSTSAEWATYKIADMNGDNMIDIVDLAYIAIRILE</sequence>
<dbReference type="InterPro" id="IPR036439">
    <property type="entry name" value="Dockerin_dom_sf"/>
</dbReference>
<dbReference type="GO" id="GO:0004553">
    <property type="term" value="F:hydrolase activity, hydrolyzing O-glycosyl compounds"/>
    <property type="evidence" value="ECO:0007669"/>
    <property type="project" value="InterPro"/>
</dbReference>
<keyword evidence="3" id="KW-1185">Reference proteome</keyword>